<comment type="pathway">
    <text evidence="2">Amino-acid biosynthesis; L-cysteine biosynthesis; L-cysteine from L-serine: step 2/2.</text>
</comment>
<dbReference type="FunFam" id="3.40.50.1100:FF:000067">
    <property type="entry name" value="Cysteine synthase"/>
    <property type="match status" value="1"/>
</dbReference>
<comment type="catalytic activity">
    <reaction evidence="9 12">
        <text>O-acetyl-L-serine + hydrogen sulfide = L-cysteine + acetate</text>
        <dbReference type="Rhea" id="RHEA:14829"/>
        <dbReference type="ChEBI" id="CHEBI:29919"/>
        <dbReference type="ChEBI" id="CHEBI:30089"/>
        <dbReference type="ChEBI" id="CHEBI:35235"/>
        <dbReference type="ChEBI" id="CHEBI:58340"/>
        <dbReference type="EC" id="2.5.1.47"/>
    </reaction>
</comment>
<evidence type="ECO:0000256" key="2">
    <source>
        <dbReference type="ARBA" id="ARBA00004962"/>
    </source>
</evidence>
<comment type="cofactor">
    <cofactor evidence="1 10 12">
        <name>pyridoxal 5'-phosphate</name>
        <dbReference type="ChEBI" id="CHEBI:597326"/>
    </cofactor>
</comment>
<evidence type="ECO:0000256" key="6">
    <source>
        <dbReference type="ARBA" id="ARBA00022679"/>
    </source>
</evidence>
<comment type="similarity">
    <text evidence="3 12">Belongs to the cysteine synthase/cystathionine beta-synthase family.</text>
</comment>
<name>A0A089ZWR0_GENTR</name>
<evidence type="ECO:0000256" key="11">
    <source>
        <dbReference type="PIRSR" id="PIRSR605856-51"/>
    </source>
</evidence>
<feature type="domain" description="Tryptophan synthase beta chain-like PALP" evidence="13">
    <location>
        <begin position="12"/>
        <end position="299"/>
    </location>
</feature>
<dbReference type="InterPro" id="IPR005859">
    <property type="entry name" value="CysK"/>
</dbReference>
<gene>
    <name evidence="14" type="primary">GtOASTL1</name>
</gene>
<keyword evidence="14" id="KW-0456">Lyase</keyword>
<evidence type="ECO:0000256" key="7">
    <source>
        <dbReference type="ARBA" id="ARBA00022898"/>
    </source>
</evidence>
<feature type="binding site" evidence="10">
    <location>
        <position position="272"/>
    </location>
    <ligand>
        <name>pyridoxal 5'-phosphate</name>
        <dbReference type="ChEBI" id="CHEBI:597326"/>
    </ligand>
</feature>
<dbReference type="InterPro" id="IPR050214">
    <property type="entry name" value="Cys_Synth/Cystath_Beta-Synth"/>
</dbReference>
<accession>A0A089ZWR0</accession>
<protein>
    <recommendedName>
        <fullName evidence="4 12">Cysteine synthase</fullName>
        <ecNumber evidence="4 12">2.5.1.47</ecNumber>
    </recommendedName>
</protein>
<dbReference type="NCBIfam" id="TIGR01136">
    <property type="entry name" value="cysKM"/>
    <property type="match status" value="1"/>
</dbReference>
<feature type="binding site" evidence="10">
    <location>
        <begin position="184"/>
        <end position="188"/>
    </location>
    <ligand>
        <name>pyridoxal 5'-phosphate</name>
        <dbReference type="ChEBI" id="CHEBI:597326"/>
    </ligand>
</feature>
<dbReference type="FunFam" id="3.40.50.1100:FF:000130">
    <property type="entry name" value="Cysteine synthase"/>
    <property type="match status" value="1"/>
</dbReference>
<dbReference type="GO" id="GO:0004124">
    <property type="term" value="F:cysteine synthase activity"/>
    <property type="evidence" value="ECO:0007669"/>
    <property type="project" value="UniProtKB-UniRule"/>
</dbReference>
<evidence type="ECO:0000256" key="4">
    <source>
        <dbReference type="ARBA" id="ARBA00012681"/>
    </source>
</evidence>
<proteinExistence type="evidence at transcript level"/>
<dbReference type="PROSITE" id="PS00901">
    <property type="entry name" value="CYS_SYNTHASE"/>
    <property type="match status" value="1"/>
</dbReference>
<dbReference type="SUPFAM" id="SSF53686">
    <property type="entry name" value="Tryptophan synthase beta subunit-like PLP-dependent enzymes"/>
    <property type="match status" value="1"/>
</dbReference>
<dbReference type="EMBL" id="AB916699">
    <property type="protein sequence ID" value="BAP47503.1"/>
    <property type="molecule type" value="mRNA"/>
</dbReference>
<evidence type="ECO:0000256" key="12">
    <source>
        <dbReference type="RuleBase" id="RU003985"/>
    </source>
</evidence>
<dbReference type="GO" id="GO:0016829">
    <property type="term" value="F:lyase activity"/>
    <property type="evidence" value="ECO:0007669"/>
    <property type="project" value="UniProtKB-KW"/>
</dbReference>
<dbReference type="CDD" id="cd01561">
    <property type="entry name" value="CBS_like"/>
    <property type="match status" value="1"/>
</dbReference>
<dbReference type="Gene3D" id="3.40.50.1100">
    <property type="match status" value="2"/>
</dbReference>
<dbReference type="PANTHER" id="PTHR10314">
    <property type="entry name" value="CYSTATHIONINE BETA-SYNTHASE"/>
    <property type="match status" value="1"/>
</dbReference>
<keyword evidence="8 12" id="KW-0198">Cysteine biosynthesis</keyword>
<evidence type="ECO:0000259" key="13">
    <source>
        <dbReference type="Pfam" id="PF00291"/>
    </source>
</evidence>
<sequence>MAQEKIGIAKDVTELIGRTPLVYLNNVVEGCVGRVAAKLEMMEPCSSVKDRIGYSMIADAEEKGLITPGDSVLIEPTSGNTGIGLAFMAAARGYKLIITMPASMSLERRVILGAFGAKLVLTDPAKGMKGAVQKAEEIRDNTPNSYILQQFENPANPKIHYETTGPEIWKGSDGKIDAFVSGIGTGGTITGVGKFLKERNPSIKLYGVEPVESPVLSGGKPGPHKIQGIGAGFIPGVLDVDLIDEVIQVSSDEAIETAKLLATKEGLLVGISSGAAAAAAIKIAKRPESAGKLIVTIFPSFGERYLSSVLFESVRKEAENMTFDP</sequence>
<dbReference type="GO" id="GO:0005737">
    <property type="term" value="C:cytoplasm"/>
    <property type="evidence" value="ECO:0007669"/>
    <property type="project" value="UniProtKB-ARBA"/>
</dbReference>
<keyword evidence="5 12" id="KW-0028">Amino-acid biosynthesis</keyword>
<dbReference type="InterPro" id="IPR001926">
    <property type="entry name" value="TrpB-like_PALP"/>
</dbReference>
<evidence type="ECO:0000256" key="10">
    <source>
        <dbReference type="PIRSR" id="PIRSR605856-50"/>
    </source>
</evidence>
<evidence type="ECO:0000256" key="8">
    <source>
        <dbReference type="ARBA" id="ARBA00023192"/>
    </source>
</evidence>
<dbReference type="AlphaFoldDB" id="A0A089ZWR0"/>
<evidence type="ECO:0000256" key="9">
    <source>
        <dbReference type="ARBA" id="ARBA00047931"/>
    </source>
</evidence>
<dbReference type="InterPro" id="IPR005856">
    <property type="entry name" value="Cys_synth"/>
</dbReference>
<dbReference type="EC" id="2.5.1.47" evidence="4 12"/>
<evidence type="ECO:0000313" key="14">
    <source>
        <dbReference type="EMBL" id="BAP47503.1"/>
    </source>
</evidence>
<keyword evidence="7 10" id="KW-0663">Pyridoxal phosphate</keyword>
<organism evidence="14">
    <name type="scientific">Gentiana triflora</name>
    <name type="common">Clustered gentian</name>
    <dbReference type="NCBI Taxonomy" id="55190"/>
    <lineage>
        <taxon>Eukaryota</taxon>
        <taxon>Viridiplantae</taxon>
        <taxon>Streptophyta</taxon>
        <taxon>Embryophyta</taxon>
        <taxon>Tracheophyta</taxon>
        <taxon>Spermatophyta</taxon>
        <taxon>Magnoliopsida</taxon>
        <taxon>eudicotyledons</taxon>
        <taxon>Gunneridae</taxon>
        <taxon>Pentapetalae</taxon>
        <taxon>asterids</taxon>
        <taxon>lamiids</taxon>
        <taxon>Gentianales</taxon>
        <taxon>Gentianaceae</taxon>
        <taxon>Gentianeae</taxon>
        <taxon>Gentianinae</taxon>
        <taxon>Gentiana</taxon>
    </lineage>
</organism>
<keyword evidence="6 12" id="KW-0808">Transferase</keyword>
<reference evidence="14" key="1">
    <citation type="submission" date="2014-03" db="EMBL/GenBank/DDBJ databases">
        <title>A novel function of gentio-oligosaccharides: modulation of bud dormancy in the herbaceous perennial Gentiana by gentiobiose.</title>
        <authorList>
            <person name="Takahashi H."/>
            <person name="Imamura T."/>
        </authorList>
    </citation>
    <scope>NUCLEOTIDE SEQUENCE</scope>
</reference>
<feature type="modified residue" description="N6-(pyridoxal phosphate)lysine" evidence="11">
    <location>
        <position position="49"/>
    </location>
</feature>
<dbReference type="GO" id="GO:0006535">
    <property type="term" value="P:cysteine biosynthetic process from serine"/>
    <property type="evidence" value="ECO:0007669"/>
    <property type="project" value="UniProtKB-UniRule"/>
</dbReference>
<evidence type="ECO:0000256" key="1">
    <source>
        <dbReference type="ARBA" id="ARBA00001933"/>
    </source>
</evidence>
<dbReference type="Pfam" id="PF00291">
    <property type="entry name" value="PALP"/>
    <property type="match status" value="1"/>
</dbReference>
<evidence type="ECO:0000256" key="5">
    <source>
        <dbReference type="ARBA" id="ARBA00022605"/>
    </source>
</evidence>
<feature type="binding site" evidence="10">
    <location>
        <position position="80"/>
    </location>
    <ligand>
        <name>pyridoxal 5'-phosphate</name>
        <dbReference type="ChEBI" id="CHEBI:597326"/>
    </ligand>
</feature>
<dbReference type="InterPro" id="IPR036052">
    <property type="entry name" value="TrpB-like_PALP_sf"/>
</dbReference>
<dbReference type="InterPro" id="IPR001216">
    <property type="entry name" value="P-phosphate_BS"/>
</dbReference>
<dbReference type="NCBIfam" id="TIGR01139">
    <property type="entry name" value="cysK"/>
    <property type="match status" value="1"/>
</dbReference>
<evidence type="ECO:0000256" key="3">
    <source>
        <dbReference type="ARBA" id="ARBA00007103"/>
    </source>
</evidence>